<keyword evidence="3" id="KW-1185">Reference proteome</keyword>
<feature type="region of interest" description="Disordered" evidence="1">
    <location>
        <begin position="193"/>
        <end position="294"/>
    </location>
</feature>
<dbReference type="InParanoid" id="A0A165DS92"/>
<accession>A0A165DS92</accession>
<protein>
    <submittedName>
        <fullName evidence="2">Uncharacterized protein</fullName>
    </submittedName>
</protein>
<reference evidence="2 3" key="1">
    <citation type="journal article" date="2016" name="Mol. Biol. Evol.">
        <title>Comparative Genomics of Early-Diverging Mushroom-Forming Fungi Provides Insights into the Origins of Lignocellulose Decay Capabilities.</title>
        <authorList>
            <person name="Nagy L.G."/>
            <person name="Riley R."/>
            <person name="Tritt A."/>
            <person name="Adam C."/>
            <person name="Daum C."/>
            <person name="Floudas D."/>
            <person name="Sun H."/>
            <person name="Yadav J.S."/>
            <person name="Pangilinan J."/>
            <person name="Larsson K.H."/>
            <person name="Matsuura K."/>
            <person name="Barry K."/>
            <person name="Labutti K."/>
            <person name="Kuo R."/>
            <person name="Ohm R.A."/>
            <person name="Bhattacharya S.S."/>
            <person name="Shirouzu T."/>
            <person name="Yoshinaga Y."/>
            <person name="Martin F.M."/>
            <person name="Grigoriev I.V."/>
            <person name="Hibbett D.S."/>
        </authorList>
    </citation>
    <scope>NUCLEOTIDE SEQUENCE [LARGE SCALE GENOMIC DNA]</scope>
    <source>
        <strain evidence="2 3">HHB12733</strain>
    </source>
</reference>
<sequence length="294" mass="31353">MAALPPYYSSTVPRPVGAVTSGTTAARHAPGLGAFPRALHDPRICLRGRLERPARGGGRVASSVTVAHLRRRSYSSPEAPPRPPSFPFFQHGAPCDLIRSRARRTVVDSALLARPALPPRWCPPAAQGDKSQASTAPERNTPAQAPSTEHPALIIKHPAPKVTPEEHSPRSHHRAPLGRLSHFTLVTHAGPLDRSISGSFDRHCTRSPVVSSTSTSPPPASYSQIPGHRSLPTNPPPSRPATQPPPTREQALRRPRPAPATSETTKGHNVLLAAASHRPPTVQPLPPPPPTTLP</sequence>
<dbReference type="EMBL" id="KV424037">
    <property type="protein sequence ID" value="KZT53438.1"/>
    <property type="molecule type" value="Genomic_DNA"/>
</dbReference>
<organism evidence="2 3">
    <name type="scientific">Calocera cornea HHB12733</name>
    <dbReference type="NCBI Taxonomy" id="1353952"/>
    <lineage>
        <taxon>Eukaryota</taxon>
        <taxon>Fungi</taxon>
        <taxon>Dikarya</taxon>
        <taxon>Basidiomycota</taxon>
        <taxon>Agaricomycotina</taxon>
        <taxon>Dacrymycetes</taxon>
        <taxon>Dacrymycetales</taxon>
        <taxon>Dacrymycetaceae</taxon>
        <taxon>Calocera</taxon>
    </lineage>
</organism>
<evidence type="ECO:0000313" key="2">
    <source>
        <dbReference type="EMBL" id="KZT53438.1"/>
    </source>
</evidence>
<feature type="region of interest" description="Disordered" evidence="1">
    <location>
        <begin position="117"/>
        <end position="153"/>
    </location>
</feature>
<feature type="compositionally biased region" description="Pro residues" evidence="1">
    <location>
        <begin position="281"/>
        <end position="294"/>
    </location>
</feature>
<evidence type="ECO:0000313" key="3">
    <source>
        <dbReference type="Proteomes" id="UP000076842"/>
    </source>
</evidence>
<feature type="compositionally biased region" description="Polar residues" evidence="1">
    <location>
        <begin position="129"/>
        <end position="147"/>
    </location>
</feature>
<feature type="region of interest" description="Disordered" evidence="1">
    <location>
        <begin position="1"/>
        <end position="30"/>
    </location>
</feature>
<dbReference type="AlphaFoldDB" id="A0A165DS92"/>
<dbReference type="Proteomes" id="UP000076842">
    <property type="component" value="Unassembled WGS sequence"/>
</dbReference>
<name>A0A165DS92_9BASI</name>
<feature type="compositionally biased region" description="Pro residues" evidence="1">
    <location>
        <begin position="233"/>
        <end position="247"/>
    </location>
</feature>
<evidence type="ECO:0000256" key="1">
    <source>
        <dbReference type="SAM" id="MobiDB-lite"/>
    </source>
</evidence>
<proteinExistence type="predicted"/>
<gene>
    <name evidence="2" type="ORF">CALCODRAFT_51301</name>
</gene>